<comment type="function">
    <text evidence="10">Involved in SarA attenuation. Affects resistance to oxacillin and teicoplanin, as well as the synthesis of virulence factors.</text>
</comment>
<accession>A0A917ATP4</accession>
<evidence type="ECO:0000256" key="4">
    <source>
        <dbReference type="ARBA" id="ARBA00022692"/>
    </source>
</evidence>
<dbReference type="RefSeq" id="WP_188388571.1">
    <property type="nucleotide sequence ID" value="NZ_BMFK01000001.1"/>
</dbReference>
<evidence type="ECO:0000256" key="9">
    <source>
        <dbReference type="ARBA" id="ARBA00023163"/>
    </source>
</evidence>
<evidence type="ECO:0000313" key="15">
    <source>
        <dbReference type="Proteomes" id="UP000605259"/>
    </source>
</evidence>
<comment type="similarity">
    <text evidence="2">Belongs to the LytR/CpsA/Psr (LCP) family.</text>
</comment>
<evidence type="ECO:0000256" key="12">
    <source>
        <dbReference type="SAM" id="SignalP"/>
    </source>
</evidence>
<organism evidence="14 15">
    <name type="scientific">Priestia taiwanensis</name>
    <dbReference type="NCBI Taxonomy" id="1347902"/>
    <lineage>
        <taxon>Bacteria</taxon>
        <taxon>Bacillati</taxon>
        <taxon>Bacillota</taxon>
        <taxon>Bacilli</taxon>
        <taxon>Bacillales</taxon>
        <taxon>Bacillaceae</taxon>
        <taxon>Priestia</taxon>
    </lineage>
</organism>
<keyword evidence="3" id="KW-1003">Cell membrane</keyword>
<dbReference type="EMBL" id="BMFK01000001">
    <property type="protein sequence ID" value="GGE73374.1"/>
    <property type="molecule type" value="Genomic_DNA"/>
</dbReference>
<dbReference type="Gene3D" id="3.40.630.190">
    <property type="entry name" value="LCP protein"/>
    <property type="match status" value="1"/>
</dbReference>
<keyword evidence="7" id="KW-0805">Transcription regulation</keyword>
<evidence type="ECO:0000256" key="5">
    <source>
        <dbReference type="ARBA" id="ARBA00022968"/>
    </source>
</evidence>
<dbReference type="Pfam" id="PF03816">
    <property type="entry name" value="LytR_cpsA_psr"/>
    <property type="match status" value="1"/>
</dbReference>
<keyword evidence="4" id="KW-0812">Transmembrane</keyword>
<evidence type="ECO:0000256" key="1">
    <source>
        <dbReference type="ARBA" id="ARBA00004401"/>
    </source>
</evidence>
<evidence type="ECO:0000256" key="10">
    <source>
        <dbReference type="ARBA" id="ARBA00037178"/>
    </source>
</evidence>
<keyword evidence="5" id="KW-0735">Signal-anchor</keyword>
<evidence type="ECO:0000256" key="6">
    <source>
        <dbReference type="ARBA" id="ARBA00022989"/>
    </source>
</evidence>
<gene>
    <name evidence="14" type="ORF">GCM10007140_24030</name>
</gene>
<evidence type="ECO:0000256" key="3">
    <source>
        <dbReference type="ARBA" id="ARBA00022475"/>
    </source>
</evidence>
<dbReference type="PANTHER" id="PTHR33392">
    <property type="entry name" value="POLYISOPRENYL-TEICHOIC ACID--PEPTIDOGLYCAN TEICHOIC ACID TRANSFERASE TAGU"/>
    <property type="match status" value="1"/>
</dbReference>
<dbReference type="PROSITE" id="PS51257">
    <property type="entry name" value="PROKAR_LIPOPROTEIN"/>
    <property type="match status" value="1"/>
</dbReference>
<comment type="subcellular location">
    <subcellularLocation>
        <location evidence="1">Cell membrane</location>
        <topology evidence="1">Single-pass type II membrane protein</topology>
    </subcellularLocation>
</comment>
<comment type="caution">
    <text evidence="14">The sequence shown here is derived from an EMBL/GenBank/DDBJ whole genome shotgun (WGS) entry which is preliminary data.</text>
</comment>
<dbReference type="PANTHER" id="PTHR33392:SF8">
    <property type="entry name" value="REGULATORY PROTEIN MSRR"/>
    <property type="match status" value="1"/>
</dbReference>
<evidence type="ECO:0000256" key="2">
    <source>
        <dbReference type="ARBA" id="ARBA00006068"/>
    </source>
</evidence>
<proteinExistence type="inferred from homology"/>
<keyword evidence="6" id="KW-1133">Transmembrane helix</keyword>
<feature type="chain" id="PRO_5039321378" description="Regulatory protein MsrR" evidence="12">
    <location>
        <begin position="23"/>
        <end position="321"/>
    </location>
</feature>
<keyword evidence="9" id="KW-0804">Transcription</keyword>
<dbReference type="GO" id="GO:0071555">
    <property type="term" value="P:cell wall organization"/>
    <property type="evidence" value="ECO:0007669"/>
    <property type="project" value="UniProtKB-KW"/>
</dbReference>
<keyword evidence="15" id="KW-1185">Reference proteome</keyword>
<dbReference type="NCBIfam" id="TIGR00350">
    <property type="entry name" value="lytR_cpsA_psr"/>
    <property type="match status" value="1"/>
</dbReference>
<dbReference type="AlphaFoldDB" id="A0A917ATP4"/>
<reference evidence="14" key="2">
    <citation type="submission" date="2020-09" db="EMBL/GenBank/DDBJ databases">
        <authorList>
            <person name="Sun Q."/>
            <person name="Zhou Y."/>
        </authorList>
    </citation>
    <scope>NUCLEOTIDE SEQUENCE</scope>
    <source>
        <strain evidence="14">CGMCC 1.12698</strain>
    </source>
</reference>
<keyword evidence="12" id="KW-0732">Signal</keyword>
<dbReference type="Proteomes" id="UP000605259">
    <property type="component" value="Unassembled WGS sequence"/>
</dbReference>
<evidence type="ECO:0000313" key="14">
    <source>
        <dbReference type="EMBL" id="GGE73374.1"/>
    </source>
</evidence>
<evidence type="ECO:0000256" key="7">
    <source>
        <dbReference type="ARBA" id="ARBA00023015"/>
    </source>
</evidence>
<dbReference type="InterPro" id="IPR050922">
    <property type="entry name" value="LytR/CpsA/Psr_CW_biosynth"/>
</dbReference>
<name>A0A917ATP4_9BACI</name>
<feature type="domain" description="Cell envelope-related transcriptional attenuator" evidence="13">
    <location>
        <begin position="77"/>
        <end position="221"/>
    </location>
</feature>
<evidence type="ECO:0000256" key="11">
    <source>
        <dbReference type="ARBA" id="ARBA00040752"/>
    </source>
</evidence>
<evidence type="ECO:0000256" key="8">
    <source>
        <dbReference type="ARBA" id="ARBA00023136"/>
    </source>
</evidence>
<reference evidence="14" key="1">
    <citation type="journal article" date="2014" name="Int. J. Syst. Evol. Microbiol.">
        <title>Complete genome sequence of Corynebacterium casei LMG S-19264T (=DSM 44701T), isolated from a smear-ripened cheese.</title>
        <authorList>
            <consortium name="US DOE Joint Genome Institute (JGI-PGF)"/>
            <person name="Walter F."/>
            <person name="Albersmeier A."/>
            <person name="Kalinowski J."/>
            <person name="Ruckert C."/>
        </authorList>
    </citation>
    <scope>NUCLEOTIDE SEQUENCE</scope>
    <source>
        <strain evidence="14">CGMCC 1.12698</strain>
    </source>
</reference>
<dbReference type="GO" id="GO:0005886">
    <property type="term" value="C:plasma membrane"/>
    <property type="evidence" value="ECO:0007669"/>
    <property type="project" value="UniProtKB-SubCell"/>
</dbReference>
<dbReference type="InterPro" id="IPR004474">
    <property type="entry name" value="LytR_CpsA_psr"/>
</dbReference>
<protein>
    <recommendedName>
        <fullName evidence="11">Regulatory protein MsrR</fullName>
    </recommendedName>
</protein>
<sequence>MKRKIYISILMLLLLSACNINHHNNDVTEKDLSHLLQNIEEKHNAKGKIPFHGVKDTKGKVNILIVGVDSRDNERARSDAIMIAQYNPKNKHAKLVSIMRDSYVEIPNYKKQFHKINTAYYLGGPELLRKTIKKNFSIDVEHFVAIDFKGFIKIVDLVAPDGIEVNVKEAIIKDMALNLQPGLQRLHGKELLSYARFRHDGESDFGRVKRQQEVLTSLKEEFVNRLGTVDGVFKLPTVGEEVLNYIDTDMSMKSLLSLGGSVLLNKVEHIETMRIPLNSAYRNSKSSHAGSILELDFLKNKEALKEFLVDEPAPVIRDKGK</sequence>
<feature type="signal peptide" evidence="12">
    <location>
        <begin position="1"/>
        <end position="22"/>
    </location>
</feature>
<evidence type="ECO:0000259" key="13">
    <source>
        <dbReference type="Pfam" id="PF03816"/>
    </source>
</evidence>
<keyword evidence="8" id="KW-0472">Membrane</keyword>